<dbReference type="Pfam" id="PF20975">
    <property type="entry name" value="DGCcoil"/>
    <property type="match status" value="1"/>
</dbReference>
<comment type="caution">
    <text evidence="3">The sequence shown here is derived from an EMBL/GenBank/DDBJ whole genome shotgun (WGS) entry which is preliminary data.</text>
</comment>
<dbReference type="RefSeq" id="WP_272179689.1">
    <property type="nucleotide sequence ID" value="NZ_JAQOMS010000002.1"/>
</dbReference>
<feature type="domain" description="DGC-associated coil" evidence="2">
    <location>
        <begin position="6"/>
        <end position="305"/>
    </location>
</feature>
<sequence length="312" mass="35780">MSEKDKQNQLEDVIVQHERALKLALTVVDKMGSLTKGQDVEVDNKLTQLRKTTGKGVELSTLTSRLTETHESIKSLENQHYLKQKALRDFLLEAGETLQSVKGMEENVRRKLRMVVNKVKSKETLLFNELQPTVANLVETYRLVALQFQQKPVENQSKDQQLNPKLLKNIIVRLDKLSQNAIIKPRLNEFKKRIDVSTHDFDRLEICLTYFEESVTQFSEEFLQTQKLILNVNAALADVHKTLIKSINCSKDYGNQLEQLNRKIDGQIDELSKNADSANSVSNLKQIIENKLNVITESIKQRDDLENNALLI</sequence>
<name>A0ABT5FBD6_9GAMM</name>
<keyword evidence="4" id="KW-1185">Reference proteome</keyword>
<evidence type="ECO:0000256" key="1">
    <source>
        <dbReference type="SAM" id="Coils"/>
    </source>
</evidence>
<accession>A0ABT5FBD6</accession>
<dbReference type="EMBL" id="JAQOMS010000002">
    <property type="protein sequence ID" value="MDC2887932.1"/>
    <property type="molecule type" value="Genomic_DNA"/>
</dbReference>
<dbReference type="Proteomes" id="UP001528411">
    <property type="component" value="Unassembled WGS sequence"/>
</dbReference>
<gene>
    <name evidence="3" type="ORF">PN838_02670</name>
</gene>
<proteinExistence type="predicted"/>
<protein>
    <recommendedName>
        <fullName evidence="2">DGC-associated coil domain-containing protein</fullName>
    </recommendedName>
</protein>
<organism evidence="3 4">
    <name type="scientific">Psychrosphaera algicola</name>
    <dbReference type="NCBI Taxonomy" id="3023714"/>
    <lineage>
        <taxon>Bacteria</taxon>
        <taxon>Pseudomonadati</taxon>
        <taxon>Pseudomonadota</taxon>
        <taxon>Gammaproteobacteria</taxon>
        <taxon>Alteromonadales</taxon>
        <taxon>Pseudoalteromonadaceae</taxon>
        <taxon>Psychrosphaera</taxon>
    </lineage>
</organism>
<evidence type="ECO:0000259" key="2">
    <source>
        <dbReference type="Pfam" id="PF20975"/>
    </source>
</evidence>
<dbReference type="InterPro" id="IPR048516">
    <property type="entry name" value="DGCcoil"/>
</dbReference>
<keyword evidence="1" id="KW-0175">Coiled coil</keyword>
<feature type="coiled-coil region" evidence="1">
    <location>
        <begin position="250"/>
        <end position="308"/>
    </location>
</feature>
<reference evidence="3 4" key="1">
    <citation type="submission" date="2023-01" db="EMBL/GenBank/DDBJ databases">
        <title>Psychrosphaera sp. nov., isolated from marine algae.</title>
        <authorList>
            <person name="Bayburt H."/>
            <person name="Choi B.J."/>
            <person name="Kim J.M."/>
            <person name="Choi D.G."/>
            <person name="Jeon C.O."/>
        </authorList>
    </citation>
    <scope>NUCLEOTIDE SEQUENCE [LARGE SCALE GENOMIC DNA]</scope>
    <source>
        <strain evidence="3 4">G1-22</strain>
    </source>
</reference>
<evidence type="ECO:0000313" key="3">
    <source>
        <dbReference type="EMBL" id="MDC2887932.1"/>
    </source>
</evidence>
<evidence type="ECO:0000313" key="4">
    <source>
        <dbReference type="Proteomes" id="UP001528411"/>
    </source>
</evidence>